<keyword evidence="3 7" id="KW-0732">Signal</keyword>
<evidence type="ECO:0000259" key="9">
    <source>
        <dbReference type="Pfam" id="PF14380"/>
    </source>
</evidence>
<keyword evidence="10" id="KW-0675">Receptor</keyword>
<evidence type="ECO:0000256" key="3">
    <source>
        <dbReference type="ARBA" id="ARBA00022729"/>
    </source>
</evidence>
<dbReference type="InParanoid" id="A0A2P5AJK3"/>
<feature type="domain" description="Wall-associated receptor kinase galacturonan-binding" evidence="8">
    <location>
        <begin position="37"/>
        <end position="102"/>
    </location>
</feature>
<evidence type="ECO:0000256" key="7">
    <source>
        <dbReference type="SAM" id="SignalP"/>
    </source>
</evidence>
<comment type="caution">
    <text evidence="10">The sequence shown here is derived from an EMBL/GenBank/DDBJ whole genome shotgun (WGS) entry which is preliminary data.</text>
</comment>
<evidence type="ECO:0000256" key="4">
    <source>
        <dbReference type="ARBA" id="ARBA00023180"/>
    </source>
</evidence>
<keyword evidence="11" id="KW-1185">Reference proteome</keyword>
<dbReference type="Pfam" id="PF13947">
    <property type="entry name" value="GUB_WAK_bind"/>
    <property type="match status" value="1"/>
</dbReference>
<comment type="catalytic activity">
    <reaction evidence="5">
        <text>L-threonyl-[protein] + ATP = O-phospho-L-threonyl-[protein] + ADP + H(+)</text>
        <dbReference type="Rhea" id="RHEA:46608"/>
        <dbReference type="Rhea" id="RHEA-COMP:11060"/>
        <dbReference type="Rhea" id="RHEA-COMP:11605"/>
        <dbReference type="ChEBI" id="CHEBI:15378"/>
        <dbReference type="ChEBI" id="CHEBI:30013"/>
        <dbReference type="ChEBI" id="CHEBI:30616"/>
        <dbReference type="ChEBI" id="CHEBI:61977"/>
        <dbReference type="ChEBI" id="CHEBI:456216"/>
        <dbReference type="EC" id="2.7.11.1"/>
    </reaction>
</comment>
<feature type="non-terminal residue" evidence="10">
    <location>
        <position position="268"/>
    </location>
</feature>
<evidence type="ECO:0000256" key="2">
    <source>
        <dbReference type="ARBA" id="ARBA00012513"/>
    </source>
</evidence>
<evidence type="ECO:0000313" key="10">
    <source>
        <dbReference type="EMBL" id="PON36723.1"/>
    </source>
</evidence>
<feature type="domain" description="Wall-associated receptor kinase C-terminal" evidence="9">
    <location>
        <begin position="167"/>
        <end position="251"/>
    </location>
</feature>
<dbReference type="Pfam" id="PF14380">
    <property type="entry name" value="WAK_assoc"/>
    <property type="match status" value="1"/>
</dbReference>
<comment type="catalytic activity">
    <reaction evidence="6">
        <text>L-seryl-[protein] + ATP = O-phospho-L-seryl-[protein] + ADP + H(+)</text>
        <dbReference type="Rhea" id="RHEA:17989"/>
        <dbReference type="Rhea" id="RHEA-COMP:9863"/>
        <dbReference type="Rhea" id="RHEA-COMP:11604"/>
        <dbReference type="ChEBI" id="CHEBI:15378"/>
        <dbReference type="ChEBI" id="CHEBI:29999"/>
        <dbReference type="ChEBI" id="CHEBI:30616"/>
        <dbReference type="ChEBI" id="CHEBI:83421"/>
        <dbReference type="ChEBI" id="CHEBI:456216"/>
        <dbReference type="EC" id="2.7.11.1"/>
    </reaction>
</comment>
<organism evidence="10 11">
    <name type="scientific">Trema orientale</name>
    <name type="common">Charcoal tree</name>
    <name type="synonym">Celtis orientalis</name>
    <dbReference type="NCBI Taxonomy" id="63057"/>
    <lineage>
        <taxon>Eukaryota</taxon>
        <taxon>Viridiplantae</taxon>
        <taxon>Streptophyta</taxon>
        <taxon>Embryophyta</taxon>
        <taxon>Tracheophyta</taxon>
        <taxon>Spermatophyta</taxon>
        <taxon>Magnoliopsida</taxon>
        <taxon>eudicotyledons</taxon>
        <taxon>Gunneridae</taxon>
        <taxon>Pentapetalae</taxon>
        <taxon>rosids</taxon>
        <taxon>fabids</taxon>
        <taxon>Rosales</taxon>
        <taxon>Cannabaceae</taxon>
        <taxon>Trema</taxon>
    </lineage>
</organism>
<dbReference type="EMBL" id="JXTC01000816">
    <property type="protein sequence ID" value="PON36723.1"/>
    <property type="molecule type" value="Genomic_DNA"/>
</dbReference>
<dbReference type="PANTHER" id="PTHR33138">
    <property type="entry name" value="OS01G0690200 PROTEIN"/>
    <property type="match status" value="1"/>
</dbReference>
<gene>
    <name evidence="10" type="ORF">TorRG33x02_348740</name>
</gene>
<dbReference type="GO" id="GO:0016020">
    <property type="term" value="C:membrane"/>
    <property type="evidence" value="ECO:0007669"/>
    <property type="project" value="UniProtKB-SubCell"/>
</dbReference>
<evidence type="ECO:0000256" key="1">
    <source>
        <dbReference type="ARBA" id="ARBA00004167"/>
    </source>
</evidence>
<keyword evidence="10" id="KW-0418">Kinase</keyword>
<dbReference type="STRING" id="63057.A0A2P5AJK3"/>
<dbReference type="OrthoDB" id="1162520at2759"/>
<keyword evidence="10" id="KW-0808">Transferase</keyword>
<dbReference type="GO" id="GO:0004674">
    <property type="term" value="F:protein serine/threonine kinase activity"/>
    <property type="evidence" value="ECO:0007669"/>
    <property type="project" value="UniProtKB-EC"/>
</dbReference>
<accession>A0A2P5AJK3</accession>
<evidence type="ECO:0000259" key="8">
    <source>
        <dbReference type="Pfam" id="PF13947"/>
    </source>
</evidence>
<reference evidence="11" key="1">
    <citation type="submission" date="2016-06" db="EMBL/GenBank/DDBJ databases">
        <title>Parallel loss of symbiosis genes in relatives of nitrogen-fixing non-legume Parasponia.</title>
        <authorList>
            <person name="Van Velzen R."/>
            <person name="Holmer R."/>
            <person name="Bu F."/>
            <person name="Rutten L."/>
            <person name="Van Zeijl A."/>
            <person name="Liu W."/>
            <person name="Santuari L."/>
            <person name="Cao Q."/>
            <person name="Sharma T."/>
            <person name="Shen D."/>
            <person name="Roswanjaya Y."/>
            <person name="Wardhani T."/>
            <person name="Kalhor M.S."/>
            <person name="Jansen J."/>
            <person name="Van den Hoogen J."/>
            <person name="Gungor B."/>
            <person name="Hartog M."/>
            <person name="Hontelez J."/>
            <person name="Verver J."/>
            <person name="Yang W.-C."/>
            <person name="Schijlen E."/>
            <person name="Repin R."/>
            <person name="Schilthuizen M."/>
            <person name="Schranz E."/>
            <person name="Heidstra R."/>
            <person name="Miyata K."/>
            <person name="Fedorova E."/>
            <person name="Kohlen W."/>
            <person name="Bisseling T."/>
            <person name="Smit S."/>
            <person name="Geurts R."/>
        </authorList>
    </citation>
    <scope>NUCLEOTIDE SEQUENCE [LARGE SCALE GENOMIC DNA]</scope>
    <source>
        <strain evidence="11">cv. RG33-2</strain>
    </source>
</reference>
<sequence length="268" mass="29485">MHPHLSHTILIIMTITLTLDTATTSVLAQDNEQYLTCNNTRLNCGDKFQNVGYPFWGPDRPAYCGHPQFELNCSGEAPQIMIGSISYRVLEIIPDKLNLTVVRTDYWNTPCSDDRRNDTFDPDFFSYGSDTQNLTLYYGCPAITTGLPSQFSCPGDRTGLTNYFATEFMRRANGNLPSCGQGVAVRIFDSEAGNLETVNLPRDQLIDAINSGFWVEWNASNSLCEECTRSGGLCGSDNTTNRAFACYCKDRPYGASCGSDSAPSTTGS</sequence>
<feature type="chain" id="PRO_5015193583" description="non-specific serine/threonine protein kinase" evidence="7">
    <location>
        <begin position="29"/>
        <end position="268"/>
    </location>
</feature>
<feature type="signal peptide" evidence="7">
    <location>
        <begin position="1"/>
        <end position="28"/>
    </location>
</feature>
<dbReference type="GO" id="GO:0030247">
    <property type="term" value="F:polysaccharide binding"/>
    <property type="evidence" value="ECO:0007669"/>
    <property type="project" value="InterPro"/>
</dbReference>
<dbReference type="InterPro" id="IPR025287">
    <property type="entry name" value="WAK_GUB"/>
</dbReference>
<evidence type="ECO:0000256" key="6">
    <source>
        <dbReference type="ARBA" id="ARBA00048679"/>
    </source>
</evidence>
<name>A0A2P5AJK3_TREOI</name>
<evidence type="ECO:0000256" key="5">
    <source>
        <dbReference type="ARBA" id="ARBA00047899"/>
    </source>
</evidence>
<comment type="subcellular location">
    <subcellularLocation>
        <location evidence="1">Membrane</location>
        <topology evidence="1">Single-pass membrane protein</topology>
    </subcellularLocation>
</comment>
<proteinExistence type="predicted"/>
<dbReference type="Proteomes" id="UP000237000">
    <property type="component" value="Unassembled WGS sequence"/>
</dbReference>
<keyword evidence="4" id="KW-0325">Glycoprotein</keyword>
<evidence type="ECO:0000313" key="11">
    <source>
        <dbReference type="Proteomes" id="UP000237000"/>
    </source>
</evidence>
<dbReference type="InterPro" id="IPR032872">
    <property type="entry name" value="WAK_assoc_C"/>
</dbReference>
<dbReference type="AlphaFoldDB" id="A0A2P5AJK3"/>
<dbReference type="PANTHER" id="PTHR33138:SF80">
    <property type="entry name" value="WALL-ASSOCIATED RECEPTOR KINASE CARBOXY-TERMINAL PROTEIN"/>
    <property type="match status" value="1"/>
</dbReference>
<protein>
    <recommendedName>
        <fullName evidence="2">non-specific serine/threonine protein kinase</fullName>
        <ecNumber evidence="2">2.7.11.1</ecNumber>
    </recommendedName>
</protein>
<dbReference type="EC" id="2.7.11.1" evidence="2"/>